<dbReference type="NCBIfam" id="NF006108">
    <property type="entry name" value="PRK08259.1"/>
    <property type="match status" value="1"/>
</dbReference>
<reference evidence="2" key="1">
    <citation type="submission" date="2020-05" db="EMBL/GenBank/DDBJ databases">
        <authorList>
            <person name="Chiriac C."/>
            <person name="Salcher M."/>
            <person name="Ghai R."/>
            <person name="Kavagutti S V."/>
        </authorList>
    </citation>
    <scope>NUCLEOTIDE SEQUENCE</scope>
</reference>
<evidence type="ECO:0000313" key="2">
    <source>
        <dbReference type="EMBL" id="CAB4684407.1"/>
    </source>
</evidence>
<organism evidence="2">
    <name type="scientific">freshwater metagenome</name>
    <dbReference type="NCBI Taxonomy" id="449393"/>
    <lineage>
        <taxon>unclassified sequences</taxon>
        <taxon>metagenomes</taxon>
        <taxon>ecological metagenomes</taxon>
    </lineage>
</organism>
<dbReference type="PROSITE" id="PS00166">
    <property type="entry name" value="ENOYL_COA_HYDRATASE"/>
    <property type="match status" value="1"/>
</dbReference>
<dbReference type="PANTHER" id="PTHR43802:SF1">
    <property type="entry name" value="IP11341P-RELATED"/>
    <property type="match status" value="1"/>
</dbReference>
<dbReference type="CDD" id="cd06558">
    <property type="entry name" value="crotonase-like"/>
    <property type="match status" value="1"/>
</dbReference>
<dbReference type="GO" id="GO:0003824">
    <property type="term" value="F:catalytic activity"/>
    <property type="evidence" value="ECO:0007669"/>
    <property type="project" value="InterPro"/>
</dbReference>
<dbReference type="SUPFAM" id="SSF52096">
    <property type="entry name" value="ClpP/crotonase"/>
    <property type="match status" value="1"/>
</dbReference>
<sequence>MSSGVRVEVEGPVTTVIVDRPEARNAVDGPTAAALADAFRAFDADPTQAVAVLYGDRGTFCAGADLKAVGTERGNQMVEHGDGPMGPTRMELSKPVIAAIEGHAVAGGLELAIWCDLRVAAADAVLGVFCRRWGVPLIDGGTFRLPRLIGQSRAMDLILTGRPVDAAEAERMGLVNRVVSPGTARAEAEALARQLAAFPQACLRNDRTSALQQWGLDEAGAIELERVLGLDSLGAGAIEGAQRFAAGEGRHGVF</sequence>
<dbReference type="InterPro" id="IPR029045">
    <property type="entry name" value="ClpP/crotonase-like_dom_sf"/>
</dbReference>
<dbReference type="Pfam" id="PF00378">
    <property type="entry name" value="ECH_1"/>
    <property type="match status" value="1"/>
</dbReference>
<dbReference type="Gene3D" id="1.10.287.2460">
    <property type="match status" value="1"/>
</dbReference>
<gene>
    <name evidence="2" type="ORF">UFOPK2579_00031</name>
</gene>
<dbReference type="AlphaFoldDB" id="A0A6J6NDX0"/>
<comment type="similarity">
    <text evidence="1">Belongs to the enoyl-CoA hydratase/isomerase family.</text>
</comment>
<evidence type="ECO:0000256" key="1">
    <source>
        <dbReference type="ARBA" id="ARBA00005254"/>
    </source>
</evidence>
<name>A0A6J6NDX0_9ZZZZ</name>
<dbReference type="EMBL" id="CAEZXR010000002">
    <property type="protein sequence ID" value="CAB4684407.1"/>
    <property type="molecule type" value="Genomic_DNA"/>
</dbReference>
<protein>
    <submittedName>
        <fullName evidence="2">Unannotated protein</fullName>
    </submittedName>
</protein>
<proteinExistence type="inferred from homology"/>
<accession>A0A6J6NDX0</accession>
<dbReference type="Gene3D" id="3.90.226.10">
    <property type="entry name" value="2-enoyl-CoA Hydratase, Chain A, domain 1"/>
    <property type="match status" value="1"/>
</dbReference>
<dbReference type="InterPro" id="IPR018376">
    <property type="entry name" value="Enoyl-CoA_hyd/isom_CS"/>
</dbReference>
<dbReference type="InterPro" id="IPR001753">
    <property type="entry name" value="Enoyl-CoA_hydra/iso"/>
</dbReference>
<dbReference type="PANTHER" id="PTHR43802">
    <property type="entry name" value="ENOYL-COA HYDRATASE"/>
    <property type="match status" value="1"/>
</dbReference>